<feature type="signal peptide" evidence="1">
    <location>
        <begin position="1"/>
        <end position="22"/>
    </location>
</feature>
<dbReference type="AlphaFoldDB" id="A0A6A3GIN7"/>
<dbReference type="Proteomes" id="UP000435112">
    <property type="component" value="Unassembled WGS sequence"/>
</dbReference>
<evidence type="ECO:0000256" key="1">
    <source>
        <dbReference type="SAM" id="SignalP"/>
    </source>
</evidence>
<dbReference type="EMBL" id="QXFT01012034">
    <property type="protein sequence ID" value="KAE9259698.1"/>
    <property type="molecule type" value="Genomic_DNA"/>
</dbReference>
<gene>
    <name evidence="2" type="ORF">PR002_g31270</name>
    <name evidence="3" type="ORF">PR003_g34679</name>
</gene>
<evidence type="ECO:0000313" key="4">
    <source>
        <dbReference type="Proteomes" id="UP000434957"/>
    </source>
</evidence>
<proteinExistence type="predicted"/>
<organism evidence="2 5">
    <name type="scientific">Phytophthora rubi</name>
    <dbReference type="NCBI Taxonomy" id="129364"/>
    <lineage>
        <taxon>Eukaryota</taxon>
        <taxon>Sar</taxon>
        <taxon>Stramenopiles</taxon>
        <taxon>Oomycota</taxon>
        <taxon>Peronosporomycetes</taxon>
        <taxon>Peronosporales</taxon>
        <taxon>Peronosporaceae</taxon>
        <taxon>Phytophthora</taxon>
    </lineage>
</organism>
<sequence>MPSEHPWTKLGLSMLCLLGTKGCNPPSPVGNNVGKQFCISILVVYSFMRSSLRFSSPVG</sequence>
<protein>
    <submittedName>
        <fullName evidence="2">Uncharacterized protein</fullName>
    </submittedName>
</protein>
<name>A0A6A3GIN7_9STRA</name>
<dbReference type="EMBL" id="QXFU01008093">
    <property type="protein sequence ID" value="KAE8957123.1"/>
    <property type="molecule type" value="Genomic_DNA"/>
</dbReference>
<comment type="caution">
    <text evidence="2">The sequence shown here is derived from an EMBL/GenBank/DDBJ whole genome shotgun (WGS) entry which is preliminary data.</text>
</comment>
<evidence type="ECO:0000313" key="3">
    <source>
        <dbReference type="EMBL" id="KAE9259698.1"/>
    </source>
</evidence>
<dbReference type="Proteomes" id="UP000434957">
    <property type="component" value="Unassembled WGS sequence"/>
</dbReference>
<reference evidence="2 5" key="1">
    <citation type="submission" date="2018-09" db="EMBL/GenBank/DDBJ databases">
        <title>Genomic investigation of the strawberry pathogen Phytophthora fragariae indicates pathogenicity is determined by transcriptional variation in three key races.</title>
        <authorList>
            <person name="Adams T.M."/>
            <person name="Armitage A.D."/>
            <person name="Sobczyk M.K."/>
            <person name="Bates H.J."/>
            <person name="Dunwell J.M."/>
            <person name="Nellist C.F."/>
            <person name="Harrison R.J."/>
        </authorList>
    </citation>
    <scope>NUCLEOTIDE SEQUENCE [LARGE SCALE GENOMIC DNA]</scope>
    <source>
        <strain evidence="2 5">SCRP324</strain>
        <strain evidence="3 4">SCRP333</strain>
    </source>
</reference>
<feature type="chain" id="PRO_5036163951" evidence="1">
    <location>
        <begin position="23"/>
        <end position="59"/>
    </location>
</feature>
<accession>A0A6A3GIN7</accession>
<evidence type="ECO:0000313" key="2">
    <source>
        <dbReference type="EMBL" id="KAE8957123.1"/>
    </source>
</evidence>
<keyword evidence="1" id="KW-0732">Signal</keyword>
<keyword evidence="4" id="KW-1185">Reference proteome</keyword>
<evidence type="ECO:0000313" key="5">
    <source>
        <dbReference type="Proteomes" id="UP000435112"/>
    </source>
</evidence>